<evidence type="ECO:0000313" key="7">
    <source>
        <dbReference type="Proteomes" id="UP000253606"/>
    </source>
</evidence>
<dbReference type="GO" id="GO:0043565">
    <property type="term" value="F:sequence-specific DNA binding"/>
    <property type="evidence" value="ECO:0007669"/>
    <property type="project" value="TreeGrafter"/>
</dbReference>
<keyword evidence="7" id="KW-1185">Reference proteome</keyword>
<evidence type="ECO:0000256" key="1">
    <source>
        <dbReference type="ARBA" id="ARBA00009437"/>
    </source>
</evidence>
<dbReference type="PANTHER" id="PTHR30537">
    <property type="entry name" value="HTH-TYPE TRANSCRIPTIONAL REGULATOR"/>
    <property type="match status" value="1"/>
</dbReference>
<name>A0A2Z5G033_9BACT</name>
<dbReference type="GO" id="GO:0006351">
    <property type="term" value="P:DNA-templated transcription"/>
    <property type="evidence" value="ECO:0007669"/>
    <property type="project" value="TreeGrafter"/>
</dbReference>
<dbReference type="PROSITE" id="PS50931">
    <property type="entry name" value="HTH_LYSR"/>
    <property type="match status" value="1"/>
</dbReference>
<proteinExistence type="inferred from homology"/>
<evidence type="ECO:0000259" key="5">
    <source>
        <dbReference type="PROSITE" id="PS50931"/>
    </source>
</evidence>
<accession>A0A2Z5G033</accession>
<evidence type="ECO:0000256" key="3">
    <source>
        <dbReference type="ARBA" id="ARBA00023125"/>
    </source>
</evidence>
<dbReference type="SUPFAM" id="SSF46785">
    <property type="entry name" value="Winged helix' DNA-binding domain"/>
    <property type="match status" value="1"/>
</dbReference>
<keyword evidence="2" id="KW-0805">Transcription regulation</keyword>
<evidence type="ECO:0000313" key="6">
    <source>
        <dbReference type="EMBL" id="AXC12005.1"/>
    </source>
</evidence>
<feature type="domain" description="HTH lysR-type" evidence="5">
    <location>
        <begin position="131"/>
        <end position="188"/>
    </location>
</feature>
<dbReference type="PANTHER" id="PTHR30537:SF5">
    <property type="entry name" value="HTH-TYPE TRANSCRIPTIONAL ACTIVATOR TTDR-RELATED"/>
    <property type="match status" value="1"/>
</dbReference>
<dbReference type="Proteomes" id="UP000253606">
    <property type="component" value="Chromosome"/>
</dbReference>
<keyword evidence="3" id="KW-0238">DNA-binding</keyword>
<gene>
    <name evidence="6" type="ORF">ACPOL_2692</name>
</gene>
<dbReference type="CDD" id="cd08422">
    <property type="entry name" value="PBP2_CrgA_like"/>
    <property type="match status" value="1"/>
</dbReference>
<reference evidence="6 7" key="1">
    <citation type="journal article" date="2018" name="Front. Microbiol.">
        <title>Hydrolytic Capabilities as a Key to Environmental Success: Chitinolytic and Cellulolytic Acidobacteria From Acidic Sub-arctic Soils and Boreal Peatlands.</title>
        <authorList>
            <person name="Belova S.E."/>
            <person name="Ravin N.V."/>
            <person name="Pankratov T.A."/>
            <person name="Rakitin A.L."/>
            <person name="Ivanova A.A."/>
            <person name="Beletsky A.V."/>
            <person name="Mardanov A.V."/>
            <person name="Sinninghe Damste J.S."/>
            <person name="Dedysh S.N."/>
        </authorList>
    </citation>
    <scope>NUCLEOTIDE SEQUENCE [LARGE SCALE GENOMIC DNA]</scope>
    <source>
        <strain evidence="6 7">SBC82</strain>
    </source>
</reference>
<dbReference type="SUPFAM" id="SSF53850">
    <property type="entry name" value="Periplasmic binding protein-like II"/>
    <property type="match status" value="1"/>
</dbReference>
<dbReference type="InterPro" id="IPR058163">
    <property type="entry name" value="LysR-type_TF_proteobact-type"/>
</dbReference>
<dbReference type="InterPro" id="IPR036388">
    <property type="entry name" value="WH-like_DNA-bd_sf"/>
</dbReference>
<dbReference type="Gene3D" id="3.40.190.290">
    <property type="match status" value="1"/>
</dbReference>
<dbReference type="KEGG" id="abas:ACPOL_2692"/>
<dbReference type="InterPro" id="IPR000847">
    <property type="entry name" value="LysR_HTH_N"/>
</dbReference>
<evidence type="ECO:0000256" key="2">
    <source>
        <dbReference type="ARBA" id="ARBA00023015"/>
    </source>
</evidence>
<dbReference type="AlphaFoldDB" id="A0A2Z5G033"/>
<protein>
    <submittedName>
        <fullName evidence="6">Transcriptional regulator, LysR family</fullName>
    </submittedName>
</protein>
<dbReference type="Pfam" id="PF03466">
    <property type="entry name" value="LysR_substrate"/>
    <property type="match status" value="1"/>
</dbReference>
<evidence type="ECO:0000256" key="4">
    <source>
        <dbReference type="ARBA" id="ARBA00023163"/>
    </source>
</evidence>
<dbReference type="Pfam" id="PF00126">
    <property type="entry name" value="HTH_1"/>
    <property type="match status" value="1"/>
</dbReference>
<dbReference type="Gene3D" id="1.10.10.10">
    <property type="entry name" value="Winged helix-like DNA-binding domain superfamily/Winged helix DNA-binding domain"/>
    <property type="match status" value="1"/>
</dbReference>
<dbReference type="InterPro" id="IPR005119">
    <property type="entry name" value="LysR_subst-bd"/>
</dbReference>
<dbReference type="GO" id="GO:0003700">
    <property type="term" value="F:DNA-binding transcription factor activity"/>
    <property type="evidence" value="ECO:0007669"/>
    <property type="project" value="InterPro"/>
</dbReference>
<keyword evidence="4" id="KW-0804">Transcription</keyword>
<comment type="similarity">
    <text evidence="1">Belongs to the LysR transcriptional regulatory family.</text>
</comment>
<dbReference type="EMBL" id="CP030840">
    <property type="protein sequence ID" value="AXC12005.1"/>
    <property type="molecule type" value="Genomic_DNA"/>
</dbReference>
<organism evidence="6 7">
    <name type="scientific">Acidisarcina polymorpha</name>
    <dbReference type="NCBI Taxonomy" id="2211140"/>
    <lineage>
        <taxon>Bacteria</taxon>
        <taxon>Pseudomonadati</taxon>
        <taxon>Acidobacteriota</taxon>
        <taxon>Terriglobia</taxon>
        <taxon>Terriglobales</taxon>
        <taxon>Acidobacteriaceae</taxon>
        <taxon>Acidisarcina</taxon>
    </lineage>
</organism>
<dbReference type="InterPro" id="IPR036390">
    <property type="entry name" value="WH_DNA-bd_sf"/>
</dbReference>
<sequence>MRKTQGLRYALYDLLGDLGIPALFKPRIPSQPNLSQGGNFLSPQSRGPPPQSPCQAYCFRLDHRPSCTKESRQLDLPGVVVHCQILLVLGYAILLSWDEVLQYGSRGPWVREFASPNNGSSRNPPVKVLMLDLNDVRVFTVVARKGTFSAAGRELRLPTSTIARATTRLEKHLEVLLLRRSPKGVSLTDAGTEFLVSCNQALRTIRIGSETLQERRVNPRGLIRVCSPIVLANGLLVQILPDFLHKFPEIRIAIETYTDDFEREPRDDVDVFFKIVPPRDSVRRMRKFPSTLRGLFASREYVQRVGKPDRPGELLAHACIGAETWQLTNGSSQVTEVAPTFRVTTCDPVVMCDLVLRGLGIAILPLYMARQPAIFRRLVPLLPQWHPRPAIISALYFGPAALAPKIKVFLDFVGEILGTDRDPRVRDAPFEGLFGKPDEA</sequence>